<evidence type="ECO:0000313" key="7">
    <source>
        <dbReference type="Proteomes" id="UP000095552"/>
    </source>
</evidence>
<name>A0A1E5T566_9BACT</name>
<dbReference type="PANTHER" id="PTHR38776:SF1">
    <property type="entry name" value="MLTA-INTERACTING PROTEIN-RELATED"/>
    <property type="match status" value="1"/>
</dbReference>
<proteinExistence type="inferred from homology"/>
<evidence type="ECO:0000256" key="1">
    <source>
        <dbReference type="ARBA" id="ARBA00004442"/>
    </source>
</evidence>
<evidence type="ECO:0000256" key="2">
    <source>
        <dbReference type="ARBA" id="ARBA00005722"/>
    </source>
</evidence>
<comment type="similarity">
    <text evidence="2">Belongs to the MipA/OmpV family.</text>
</comment>
<keyword evidence="5" id="KW-0998">Cell outer membrane</keyword>
<evidence type="ECO:0000313" key="6">
    <source>
        <dbReference type="EMBL" id="OEK06503.1"/>
    </source>
</evidence>
<gene>
    <name evidence="6" type="ORF">BFP71_02170</name>
</gene>
<dbReference type="Proteomes" id="UP000095552">
    <property type="component" value="Unassembled WGS sequence"/>
</dbReference>
<keyword evidence="3" id="KW-0732">Signal</keyword>
<evidence type="ECO:0000256" key="4">
    <source>
        <dbReference type="ARBA" id="ARBA00023136"/>
    </source>
</evidence>
<sequence>MSNSKQLNHMKFKVTNNKSRSIKRGVYLLTALLLINKSAVFGQKNDTEEWSYSVGVGMAVVPSYLGDNSYQAVMFPNFTATYADKFSASLLEGLRYNAIEFGAWRMGAMLKFNIGRFEDGTLPGRIIGENTSDLTGLGDIDFSLEPGVYIQFNQGSVVSIFNMRKGVGGHSGLLAEFSTQYVEVFQVFGKSIQYGVGPMARMTNSAYNKTFFGINQAQSQESNIGVYRPTSSALSIGLNGSLAIPVSNRVSTSLYFNYSRLGDPIAKSNLVKRFGSRHQMATGIVFNYSL</sequence>
<dbReference type="AlphaFoldDB" id="A0A1E5T566"/>
<dbReference type="OrthoDB" id="5462484at2"/>
<comment type="subcellular location">
    <subcellularLocation>
        <location evidence="1">Cell outer membrane</location>
    </subcellularLocation>
</comment>
<dbReference type="PANTHER" id="PTHR38776">
    <property type="entry name" value="MLTA-INTERACTING PROTEIN-RELATED"/>
    <property type="match status" value="1"/>
</dbReference>
<keyword evidence="7" id="KW-1185">Reference proteome</keyword>
<keyword evidence="4" id="KW-0472">Membrane</keyword>
<reference evidence="6 7" key="1">
    <citation type="submission" date="2016-08" db="EMBL/GenBank/DDBJ databases">
        <title>Draft genome of Fabibacter sp. strain SK-8.</title>
        <authorList>
            <person name="Wong S.-K."/>
            <person name="Hamasaki K."/>
            <person name="Yoshizawa S."/>
        </authorList>
    </citation>
    <scope>NUCLEOTIDE SEQUENCE [LARGE SCALE GENOMIC DNA]</scope>
    <source>
        <strain evidence="6 7">SK-8</strain>
    </source>
</reference>
<comment type="caution">
    <text evidence="6">The sequence shown here is derived from an EMBL/GenBank/DDBJ whole genome shotgun (WGS) entry which is preliminary data.</text>
</comment>
<accession>A0A1E5T566</accession>
<protein>
    <submittedName>
        <fullName evidence="6">Uncharacterized protein</fullName>
    </submittedName>
</protein>
<organism evidence="6 7">
    <name type="scientific">Roseivirga misakiensis</name>
    <dbReference type="NCBI Taxonomy" id="1563681"/>
    <lineage>
        <taxon>Bacteria</taxon>
        <taxon>Pseudomonadati</taxon>
        <taxon>Bacteroidota</taxon>
        <taxon>Cytophagia</taxon>
        <taxon>Cytophagales</taxon>
        <taxon>Roseivirgaceae</taxon>
        <taxon>Roseivirga</taxon>
    </lineage>
</organism>
<dbReference type="InterPro" id="IPR010583">
    <property type="entry name" value="MipA"/>
</dbReference>
<dbReference type="EMBL" id="MDGQ01000003">
    <property type="protein sequence ID" value="OEK06503.1"/>
    <property type="molecule type" value="Genomic_DNA"/>
</dbReference>
<evidence type="ECO:0000256" key="5">
    <source>
        <dbReference type="ARBA" id="ARBA00023237"/>
    </source>
</evidence>
<dbReference type="GO" id="GO:0009279">
    <property type="term" value="C:cell outer membrane"/>
    <property type="evidence" value="ECO:0007669"/>
    <property type="project" value="UniProtKB-SubCell"/>
</dbReference>
<dbReference type="STRING" id="1563681.BFP71_02170"/>
<evidence type="ECO:0000256" key="3">
    <source>
        <dbReference type="ARBA" id="ARBA00022729"/>
    </source>
</evidence>
<dbReference type="Pfam" id="PF06629">
    <property type="entry name" value="MipA"/>
    <property type="match status" value="1"/>
</dbReference>